<organism evidence="1 2">
    <name type="scientific">Henosepilachna vigintioctopunctata</name>
    <dbReference type="NCBI Taxonomy" id="420089"/>
    <lineage>
        <taxon>Eukaryota</taxon>
        <taxon>Metazoa</taxon>
        <taxon>Ecdysozoa</taxon>
        <taxon>Arthropoda</taxon>
        <taxon>Hexapoda</taxon>
        <taxon>Insecta</taxon>
        <taxon>Pterygota</taxon>
        <taxon>Neoptera</taxon>
        <taxon>Endopterygota</taxon>
        <taxon>Coleoptera</taxon>
        <taxon>Polyphaga</taxon>
        <taxon>Cucujiformia</taxon>
        <taxon>Coccinelloidea</taxon>
        <taxon>Coccinellidae</taxon>
        <taxon>Epilachninae</taxon>
        <taxon>Epilachnini</taxon>
        <taxon>Henosepilachna</taxon>
    </lineage>
</organism>
<proteinExistence type="predicted"/>
<accession>A0AAW1TN80</accession>
<protein>
    <submittedName>
        <fullName evidence="1">Uncharacterized protein</fullName>
    </submittedName>
</protein>
<name>A0AAW1TN80_9CUCU</name>
<evidence type="ECO:0000313" key="2">
    <source>
        <dbReference type="Proteomes" id="UP001431783"/>
    </source>
</evidence>
<dbReference type="AlphaFoldDB" id="A0AAW1TN80"/>
<comment type="caution">
    <text evidence="1">The sequence shown here is derived from an EMBL/GenBank/DDBJ whole genome shotgun (WGS) entry which is preliminary data.</text>
</comment>
<reference evidence="1 2" key="1">
    <citation type="submission" date="2023-03" db="EMBL/GenBank/DDBJ databases">
        <title>Genome insight into feeding habits of ladybird beetles.</title>
        <authorList>
            <person name="Li H.-S."/>
            <person name="Huang Y.-H."/>
            <person name="Pang H."/>
        </authorList>
    </citation>
    <scope>NUCLEOTIDE SEQUENCE [LARGE SCALE GENOMIC DNA]</scope>
    <source>
        <strain evidence="1">SYSU_2023b</strain>
        <tissue evidence="1">Whole body</tissue>
    </source>
</reference>
<dbReference type="Proteomes" id="UP001431783">
    <property type="component" value="Unassembled WGS sequence"/>
</dbReference>
<dbReference type="EMBL" id="JARQZJ010000007">
    <property type="protein sequence ID" value="KAK9871780.1"/>
    <property type="molecule type" value="Genomic_DNA"/>
</dbReference>
<gene>
    <name evidence="1" type="ORF">WA026_014235</name>
</gene>
<sequence>MDMQIQEEEKPKFDKGLVNLGAFHVEMTFFEQLENISMQYLSTTNMTSEMSSDLLQTQMENTTNGSSPDINEVIELPDLVAF</sequence>
<evidence type="ECO:0000313" key="1">
    <source>
        <dbReference type="EMBL" id="KAK9871780.1"/>
    </source>
</evidence>
<keyword evidence="2" id="KW-1185">Reference proteome</keyword>